<dbReference type="OrthoDB" id="2492838at2"/>
<protein>
    <recommendedName>
        <fullName evidence="3">NodB homology domain-containing protein</fullName>
    </recommendedName>
</protein>
<gene>
    <name evidence="1" type="ORF">N288_22630</name>
</gene>
<keyword evidence="2" id="KW-1185">Reference proteome</keyword>
<dbReference type="EMBL" id="CP006643">
    <property type="protein sequence ID" value="AGX06365.1"/>
    <property type="molecule type" value="Genomic_DNA"/>
</dbReference>
<organism evidence="1 2">
    <name type="scientific">Bacillus infantis NRRL B-14911</name>
    <dbReference type="NCBI Taxonomy" id="1367477"/>
    <lineage>
        <taxon>Bacteria</taxon>
        <taxon>Bacillati</taxon>
        <taxon>Bacillota</taxon>
        <taxon>Bacilli</taxon>
        <taxon>Bacillales</taxon>
        <taxon>Bacillaceae</taxon>
        <taxon>Bacillus</taxon>
    </lineage>
</organism>
<dbReference type="KEGG" id="bif:N288_22630"/>
<dbReference type="PATRIC" id="fig|1367477.3.peg.4519"/>
<dbReference type="HOGENOM" id="CLU_480427_0_0_9"/>
<dbReference type="AlphaFoldDB" id="U5LFY2"/>
<dbReference type="InterPro" id="IPR011330">
    <property type="entry name" value="Glyco_hydro/deAcase_b/a-brl"/>
</dbReference>
<dbReference type="RefSeq" id="WP_009792861.1">
    <property type="nucleotide sequence ID" value="NC_022524.1"/>
</dbReference>
<evidence type="ECO:0000313" key="1">
    <source>
        <dbReference type="EMBL" id="AGX06365.1"/>
    </source>
</evidence>
<reference evidence="1 2" key="1">
    <citation type="submission" date="2013-07" db="EMBL/GenBank/DDBJ databases">
        <title>Complete genome sequence of Bacillus infantis NRRL B-14911 that has potential to induce cardiac disease by antigenic mimicry.</title>
        <authorList>
            <person name="Massilamany C."/>
            <person name="Smith T.P.L."/>
            <person name="Loy J.D."/>
            <person name="Barletta R."/>
            <person name="Reddy J."/>
        </authorList>
    </citation>
    <scope>NUCLEOTIDE SEQUENCE [LARGE SCALE GENOMIC DNA]</scope>
    <source>
        <strain evidence="1 2">NRRL B-14911</strain>
    </source>
</reference>
<dbReference type="Proteomes" id="UP000017805">
    <property type="component" value="Chromosome"/>
</dbReference>
<name>U5LFY2_9BACI</name>
<evidence type="ECO:0000313" key="2">
    <source>
        <dbReference type="Proteomes" id="UP000017805"/>
    </source>
</evidence>
<dbReference type="SUPFAM" id="SSF88713">
    <property type="entry name" value="Glycoside hydrolase/deacetylase"/>
    <property type="match status" value="1"/>
</dbReference>
<dbReference type="STRING" id="1367477.N288_22630"/>
<evidence type="ECO:0008006" key="3">
    <source>
        <dbReference type="Google" id="ProtNLM"/>
    </source>
</evidence>
<sequence>MKMAKMGIFFDQDEAEKRWSRGQNVFEGYLFEIFDHLRIPYERVSAGDSLESYDIIVESLSGDSHGNLFLNYVESGGTLVSYGGLECLRERLGFIAAESEQTGYAFIPPCIPGEYPPLRFLASEIWADEGSSSVWITRGKLGTANDHCNFSAPACLHEFPLGEGKIYRWGVKIPQTIAGLQQGTLPVYEDGSPAPDGTANLDEGLLKADDGFELDWVMDRSFTETGIPYFPYPYADLWREAVVGNLLSILSMKGLTVPMLDYWPADIKHMAMISHDSDLNGDECALITLEALKEEDVQTTWCMIAPGYSPAVYEKIKEDGHEIALHYNALHQDDGIWSEKAFSEQLKWIQDASATVEIVSNKNHYTLFEGWGELFEWCEKHGIQADQTRGPSKKGNIGFLFGTSHPYFPAAWANEKNRLYDVLEIGFLTQDLNHHALADTSVIQPFLDGVKRVGGVAHFLFHQHHIYNQPKVRQAITELIRTAKSQEFTFWTCARINQWERDRRKVSLLDLSGGMHIGGAVKSEGFSVLVPLEADTGEGNRAGGEDIVTRFGFHCRRILPVSYLAEG</sequence>
<dbReference type="GO" id="GO:0005975">
    <property type="term" value="P:carbohydrate metabolic process"/>
    <property type="evidence" value="ECO:0007669"/>
    <property type="project" value="InterPro"/>
</dbReference>
<accession>U5LFY2</accession>
<proteinExistence type="predicted"/>
<dbReference type="Gene3D" id="3.20.20.370">
    <property type="entry name" value="Glycoside hydrolase/deacetylase"/>
    <property type="match status" value="1"/>
</dbReference>